<protein>
    <submittedName>
        <fullName evidence="1">Uncharacterized protein</fullName>
    </submittedName>
</protein>
<accession>A0A8J4R9U7</accession>
<keyword evidence="2" id="KW-1185">Reference proteome</keyword>
<organism evidence="1 2">
    <name type="scientific">Castanea mollissima</name>
    <name type="common">Chinese chestnut</name>
    <dbReference type="NCBI Taxonomy" id="60419"/>
    <lineage>
        <taxon>Eukaryota</taxon>
        <taxon>Viridiplantae</taxon>
        <taxon>Streptophyta</taxon>
        <taxon>Embryophyta</taxon>
        <taxon>Tracheophyta</taxon>
        <taxon>Spermatophyta</taxon>
        <taxon>Magnoliopsida</taxon>
        <taxon>eudicotyledons</taxon>
        <taxon>Gunneridae</taxon>
        <taxon>Pentapetalae</taxon>
        <taxon>rosids</taxon>
        <taxon>fabids</taxon>
        <taxon>Fagales</taxon>
        <taxon>Fagaceae</taxon>
        <taxon>Castanea</taxon>
    </lineage>
</organism>
<dbReference type="Gene3D" id="1.10.1410.10">
    <property type="match status" value="1"/>
</dbReference>
<evidence type="ECO:0000313" key="2">
    <source>
        <dbReference type="Proteomes" id="UP000737018"/>
    </source>
</evidence>
<name>A0A8J4R9U7_9ROSI</name>
<dbReference type="SUPFAM" id="SSF81301">
    <property type="entry name" value="Nucleotidyltransferase"/>
    <property type="match status" value="1"/>
</dbReference>
<dbReference type="GO" id="GO:0050265">
    <property type="term" value="F:RNA uridylyltransferase activity"/>
    <property type="evidence" value="ECO:0007669"/>
    <property type="project" value="TreeGrafter"/>
</dbReference>
<dbReference type="PANTHER" id="PTHR12271:SF123">
    <property type="entry name" value="PROTEIN HESO1"/>
    <property type="match status" value="1"/>
</dbReference>
<dbReference type="OrthoDB" id="2274644at2759"/>
<sequence length="519" mass="58101">MNPHSISCPQRTFEQSIKELSTKELKELSVKLMKDVQDRIAQMKQMKTQTDSIGKPRIIDHNELIAAPIEDNIDDDILVVENPQATPKPNVDTDVHASTSVALTCVQGNESIEEQQGQWQKVQFIPAKVPILKCESSHKIFCDVSIDNLKGQMKSKLFLWISEIDGRFRDMILLVKEWAKARDINDPNGGTLNSYSLSLLVIFHFQTCEPAIFPPLKDIYAGNVADDLQGLRTVAERNIAEACAANIRRFRQNKVRRVNHSSLSELFISFLAKFSNIGVKASEQGICTKTGEWVYRGSNISGSWKTDPILIEDPFEQPENSARAVKISELTRISEAFEISRRRLSSADQNQDSLLVTLVRSQVSQEIRSRLRNSVSYGGGYQPHLTHPHVHRNVNLQAETQNKFQNLRLTSNSNNPTLTETVNMYGKFEASESKTQYQFQNSRLESCSYNPSMTEIVQAQSQGQHSGDAGKSSLFIGGLLLGGLVAGLGYMYAPEISKAADGLKKFFDKSDDDSDEPKN</sequence>
<gene>
    <name evidence="1" type="ORF">CMV_015307</name>
</gene>
<proteinExistence type="predicted"/>
<dbReference type="PANTHER" id="PTHR12271">
    <property type="entry name" value="POLY A POLYMERASE CID PAP -RELATED"/>
    <property type="match status" value="1"/>
</dbReference>
<evidence type="ECO:0000313" key="1">
    <source>
        <dbReference type="EMBL" id="KAF3959929.1"/>
    </source>
</evidence>
<reference evidence="1" key="1">
    <citation type="submission" date="2020-03" db="EMBL/GenBank/DDBJ databases">
        <title>Castanea mollissima Vanexum genome sequencing.</title>
        <authorList>
            <person name="Staton M."/>
        </authorList>
    </citation>
    <scope>NUCLEOTIDE SEQUENCE</scope>
    <source>
        <tissue evidence="1">Leaf</tissue>
    </source>
</reference>
<dbReference type="GO" id="GO:0031123">
    <property type="term" value="P:RNA 3'-end processing"/>
    <property type="evidence" value="ECO:0007669"/>
    <property type="project" value="TreeGrafter"/>
</dbReference>
<dbReference type="SUPFAM" id="SSF81631">
    <property type="entry name" value="PAP/OAS1 substrate-binding domain"/>
    <property type="match status" value="1"/>
</dbReference>
<comment type="caution">
    <text evidence="1">The sequence shown here is derived from an EMBL/GenBank/DDBJ whole genome shotgun (WGS) entry which is preliminary data.</text>
</comment>
<dbReference type="AlphaFoldDB" id="A0A8J4R9U7"/>
<dbReference type="EMBL" id="JRKL02002216">
    <property type="protein sequence ID" value="KAF3959929.1"/>
    <property type="molecule type" value="Genomic_DNA"/>
</dbReference>
<dbReference type="InterPro" id="IPR043519">
    <property type="entry name" value="NT_sf"/>
</dbReference>
<dbReference type="Proteomes" id="UP000737018">
    <property type="component" value="Unassembled WGS sequence"/>
</dbReference>